<evidence type="ECO:0000256" key="1">
    <source>
        <dbReference type="ARBA" id="ARBA00004651"/>
    </source>
</evidence>
<evidence type="ECO:0000256" key="4">
    <source>
        <dbReference type="ARBA" id="ARBA00022989"/>
    </source>
</evidence>
<evidence type="ECO:0000313" key="8">
    <source>
        <dbReference type="Proteomes" id="UP000619033"/>
    </source>
</evidence>
<dbReference type="PANTHER" id="PTHR33931:SF2">
    <property type="entry name" value="HOLIN-LIKE PROTEIN CIDA"/>
    <property type="match status" value="1"/>
</dbReference>
<evidence type="ECO:0000256" key="2">
    <source>
        <dbReference type="ARBA" id="ARBA00022475"/>
    </source>
</evidence>
<sequence>MIHALLAILLCQLAGEATVRALGLPLPGPVLGMVLMVLALRLSPRLLALVSPLARGLLANMSLLFVPAGVGVVGHAAILGAQGGPLFLALLGSTVLAIAVGALTFAAVARLTGNRDD</sequence>
<keyword evidence="5 6" id="KW-0472">Membrane</keyword>
<dbReference type="PANTHER" id="PTHR33931">
    <property type="entry name" value="HOLIN-LIKE PROTEIN CIDA-RELATED"/>
    <property type="match status" value="1"/>
</dbReference>
<dbReference type="GO" id="GO:0005886">
    <property type="term" value="C:plasma membrane"/>
    <property type="evidence" value="ECO:0007669"/>
    <property type="project" value="UniProtKB-SubCell"/>
</dbReference>
<dbReference type="Pfam" id="PF03788">
    <property type="entry name" value="LrgA"/>
    <property type="match status" value="1"/>
</dbReference>
<dbReference type="Proteomes" id="UP000619033">
    <property type="component" value="Unassembled WGS sequence"/>
</dbReference>
<evidence type="ECO:0000256" key="6">
    <source>
        <dbReference type="SAM" id="Phobius"/>
    </source>
</evidence>
<proteinExistence type="predicted"/>
<dbReference type="InterPro" id="IPR005538">
    <property type="entry name" value="LrgA/CidA"/>
</dbReference>
<dbReference type="AlphaFoldDB" id="A0A8J7SSE9"/>
<evidence type="ECO:0000256" key="5">
    <source>
        <dbReference type="ARBA" id="ARBA00023136"/>
    </source>
</evidence>
<comment type="subcellular location">
    <subcellularLocation>
        <location evidence="1">Cell membrane</location>
        <topology evidence="1">Multi-pass membrane protein</topology>
    </subcellularLocation>
</comment>
<keyword evidence="8" id="KW-1185">Reference proteome</keyword>
<protein>
    <submittedName>
        <fullName evidence="7">CidA/LrgA family protein</fullName>
    </submittedName>
</protein>
<accession>A0A8J7SSE9</accession>
<feature type="transmembrane region" description="Helical" evidence="6">
    <location>
        <begin position="57"/>
        <end position="80"/>
    </location>
</feature>
<organism evidence="7 8">
    <name type="scientific">Fuscibacter oryzae</name>
    <dbReference type="NCBI Taxonomy" id="2803939"/>
    <lineage>
        <taxon>Bacteria</taxon>
        <taxon>Pseudomonadati</taxon>
        <taxon>Pseudomonadota</taxon>
        <taxon>Alphaproteobacteria</taxon>
        <taxon>Rhodobacterales</taxon>
        <taxon>Paracoccaceae</taxon>
        <taxon>Fuscibacter</taxon>
    </lineage>
</organism>
<feature type="transmembrane region" description="Helical" evidence="6">
    <location>
        <begin position="31"/>
        <end position="50"/>
    </location>
</feature>
<dbReference type="EMBL" id="JAESVP010000004">
    <property type="protein sequence ID" value="MBL4928311.1"/>
    <property type="molecule type" value="Genomic_DNA"/>
</dbReference>
<gene>
    <name evidence="7" type="ORF">JI744_09360</name>
</gene>
<feature type="transmembrane region" description="Helical" evidence="6">
    <location>
        <begin position="86"/>
        <end position="109"/>
    </location>
</feature>
<evidence type="ECO:0000256" key="3">
    <source>
        <dbReference type="ARBA" id="ARBA00022692"/>
    </source>
</evidence>
<keyword evidence="4 6" id="KW-1133">Transmembrane helix</keyword>
<comment type="caution">
    <text evidence="7">The sequence shown here is derived from an EMBL/GenBank/DDBJ whole genome shotgun (WGS) entry which is preliminary data.</text>
</comment>
<dbReference type="RefSeq" id="WP_202659935.1">
    <property type="nucleotide sequence ID" value="NZ_JAESVP010000004.1"/>
</dbReference>
<name>A0A8J7SSE9_9RHOB</name>
<keyword evidence="2" id="KW-1003">Cell membrane</keyword>
<reference evidence="7" key="1">
    <citation type="submission" date="2021-01" db="EMBL/GenBank/DDBJ databases">
        <title>Genome seq and assembly of Tabrizicola sp. KVB23.</title>
        <authorList>
            <person name="Chhetri G."/>
        </authorList>
    </citation>
    <scope>NUCLEOTIDE SEQUENCE</scope>
    <source>
        <strain evidence="7">KVB23</strain>
    </source>
</reference>
<keyword evidence="3 6" id="KW-0812">Transmembrane</keyword>
<evidence type="ECO:0000313" key="7">
    <source>
        <dbReference type="EMBL" id="MBL4928311.1"/>
    </source>
</evidence>